<dbReference type="STRING" id="2094558.A0A314YPI3"/>
<name>A0A314YPI3_PRUYE</name>
<protein>
    <submittedName>
        <fullName evidence="3">LOB domain-containing protein 33</fullName>
    </submittedName>
</protein>
<evidence type="ECO:0000313" key="4">
    <source>
        <dbReference type="Proteomes" id="UP000250321"/>
    </source>
</evidence>
<feature type="domain" description="LOB" evidence="2">
    <location>
        <begin position="6"/>
        <end position="107"/>
    </location>
</feature>
<comment type="similarity">
    <text evidence="1">Belongs to the LOB domain-containing protein family.</text>
</comment>
<proteinExistence type="inferred from homology"/>
<dbReference type="GO" id="GO:0045893">
    <property type="term" value="P:positive regulation of DNA-templated transcription"/>
    <property type="evidence" value="ECO:0007669"/>
    <property type="project" value="TreeGrafter"/>
</dbReference>
<evidence type="ECO:0000256" key="1">
    <source>
        <dbReference type="ARBA" id="ARBA00005474"/>
    </source>
</evidence>
<gene>
    <name evidence="3" type="ORF">Pyn_29714</name>
</gene>
<dbReference type="EMBL" id="PJQY01000946">
    <property type="protein sequence ID" value="PQQ06618.1"/>
    <property type="molecule type" value="Genomic_DNA"/>
</dbReference>
<dbReference type="AlphaFoldDB" id="A0A314YPI3"/>
<sequence>MTGLGSSCGACKFLRRKCTGECVFAPYFCYDQAADHFAAVHKVFGASNVSKLLLHLPVQNRSDAAITMSYEALARMRDPVYGCFSQIYALQQQVPMLLVTPASHLYLSYQISCTIYRLIFLAGRLLTRGDRNSRNQMVNFATGHSSNSFSELQVFSQHDAVETQYLQSQLPEPLLLPVMENATANQGFNSQMDIQMPPLHEWEEVNLFGDQSVPDPLERFLESPRENLGDNPWLNETANTRNYNKGSSWDLY</sequence>
<dbReference type="GO" id="GO:0009755">
    <property type="term" value="P:hormone-mediated signaling pathway"/>
    <property type="evidence" value="ECO:0007669"/>
    <property type="project" value="TreeGrafter"/>
</dbReference>
<keyword evidence="4" id="KW-1185">Reference proteome</keyword>
<evidence type="ECO:0000313" key="3">
    <source>
        <dbReference type="EMBL" id="PQQ06618.1"/>
    </source>
</evidence>
<dbReference type="PROSITE" id="PS50891">
    <property type="entry name" value="LOB"/>
    <property type="match status" value="1"/>
</dbReference>
<evidence type="ECO:0000259" key="2">
    <source>
        <dbReference type="PROSITE" id="PS50891"/>
    </source>
</evidence>
<organism evidence="3 4">
    <name type="scientific">Prunus yedoensis var. nudiflora</name>
    <dbReference type="NCBI Taxonomy" id="2094558"/>
    <lineage>
        <taxon>Eukaryota</taxon>
        <taxon>Viridiplantae</taxon>
        <taxon>Streptophyta</taxon>
        <taxon>Embryophyta</taxon>
        <taxon>Tracheophyta</taxon>
        <taxon>Spermatophyta</taxon>
        <taxon>Magnoliopsida</taxon>
        <taxon>eudicotyledons</taxon>
        <taxon>Gunneridae</taxon>
        <taxon>Pentapetalae</taxon>
        <taxon>rosids</taxon>
        <taxon>fabids</taxon>
        <taxon>Rosales</taxon>
        <taxon>Rosaceae</taxon>
        <taxon>Amygdaloideae</taxon>
        <taxon>Amygdaleae</taxon>
        <taxon>Prunus</taxon>
    </lineage>
</organism>
<dbReference type="OrthoDB" id="1840682at2759"/>
<dbReference type="GO" id="GO:0005634">
    <property type="term" value="C:nucleus"/>
    <property type="evidence" value="ECO:0007669"/>
    <property type="project" value="TreeGrafter"/>
</dbReference>
<dbReference type="PANTHER" id="PTHR31529">
    <property type="entry name" value="LOB DOMAIN CONTAINING PROTEIN"/>
    <property type="match status" value="1"/>
</dbReference>
<reference evidence="3 4" key="1">
    <citation type="submission" date="2018-02" db="EMBL/GenBank/DDBJ databases">
        <title>Draft genome of wild Prunus yedoensis var. nudiflora.</title>
        <authorList>
            <person name="Baek S."/>
            <person name="Kim J.-H."/>
            <person name="Choi K."/>
            <person name="Kim G.-B."/>
            <person name="Cho A."/>
            <person name="Jang H."/>
            <person name="Shin C.-H."/>
            <person name="Yu H.-J."/>
            <person name="Mun J.-H."/>
        </authorList>
    </citation>
    <scope>NUCLEOTIDE SEQUENCE [LARGE SCALE GENOMIC DNA]</scope>
    <source>
        <strain evidence="4">cv. Jeju island</strain>
        <tissue evidence="3">Leaf</tissue>
    </source>
</reference>
<accession>A0A314YPI3</accession>
<dbReference type="Proteomes" id="UP000250321">
    <property type="component" value="Unassembled WGS sequence"/>
</dbReference>
<comment type="caution">
    <text evidence="3">The sequence shown here is derived from an EMBL/GenBank/DDBJ whole genome shotgun (WGS) entry which is preliminary data.</text>
</comment>
<dbReference type="PANTHER" id="PTHR31529:SF50">
    <property type="entry name" value="LOB DOMAIN PROTEIN"/>
    <property type="match status" value="1"/>
</dbReference>
<dbReference type="Pfam" id="PF03195">
    <property type="entry name" value="LOB"/>
    <property type="match status" value="1"/>
</dbReference>
<dbReference type="InterPro" id="IPR004883">
    <property type="entry name" value="LOB"/>
</dbReference>